<dbReference type="InterPro" id="IPR011712">
    <property type="entry name" value="Sig_transdc_His_kin_sub3_dim/P"/>
</dbReference>
<evidence type="ECO:0000256" key="1">
    <source>
        <dbReference type="ARBA" id="ARBA00022679"/>
    </source>
</evidence>
<reference evidence="8 9" key="1">
    <citation type="submission" date="2018-06" db="EMBL/GenBank/DDBJ databases">
        <title>Genomic Encyclopedia of Type Strains, Phase IV (KMG-IV): sequencing the most valuable type-strain genomes for metagenomic binning, comparative biology and taxonomic classification.</title>
        <authorList>
            <person name="Goeker M."/>
        </authorList>
    </citation>
    <scope>NUCLEOTIDE SEQUENCE [LARGE SCALE GENOMIC DNA]</scope>
    <source>
        <strain evidence="8 9">DSM 25532</strain>
    </source>
</reference>
<evidence type="ECO:0000259" key="7">
    <source>
        <dbReference type="Pfam" id="PF07730"/>
    </source>
</evidence>
<feature type="signal peptide" evidence="5">
    <location>
        <begin position="1"/>
        <end position="39"/>
    </location>
</feature>
<dbReference type="AlphaFoldDB" id="A0A366HR41"/>
<protein>
    <submittedName>
        <fullName evidence="8">Histidine kinase/DNA gyrase B/HSP90-like ATPase</fullName>
    </submittedName>
</protein>
<evidence type="ECO:0000259" key="6">
    <source>
        <dbReference type="Pfam" id="PF02518"/>
    </source>
</evidence>
<dbReference type="SUPFAM" id="SSF55874">
    <property type="entry name" value="ATPase domain of HSP90 chaperone/DNA topoisomerase II/histidine kinase"/>
    <property type="match status" value="1"/>
</dbReference>
<keyword evidence="5" id="KW-0732">Signal</keyword>
<keyword evidence="4" id="KW-0812">Transmembrane</keyword>
<evidence type="ECO:0000313" key="9">
    <source>
        <dbReference type="Proteomes" id="UP000253426"/>
    </source>
</evidence>
<dbReference type="RefSeq" id="WP_113957666.1">
    <property type="nucleotide sequence ID" value="NZ_QNRR01000002.1"/>
</dbReference>
<dbReference type="InterPro" id="IPR036890">
    <property type="entry name" value="HATPase_C_sf"/>
</dbReference>
<evidence type="ECO:0000256" key="5">
    <source>
        <dbReference type="SAM" id="SignalP"/>
    </source>
</evidence>
<feature type="domain" description="Histidine kinase/HSP90-like ATPase" evidence="6">
    <location>
        <begin position="588"/>
        <end position="678"/>
    </location>
</feature>
<keyword evidence="9" id="KW-1185">Reference proteome</keyword>
<comment type="caution">
    <text evidence="8">The sequence shown here is derived from an EMBL/GenBank/DDBJ whole genome shotgun (WGS) entry which is preliminary data.</text>
</comment>
<feature type="domain" description="Signal transduction histidine kinase subgroup 3 dimerisation and phosphoacceptor" evidence="7">
    <location>
        <begin position="483"/>
        <end position="546"/>
    </location>
</feature>
<keyword evidence="4" id="KW-0472">Membrane</keyword>
<dbReference type="EMBL" id="QNRR01000002">
    <property type="protein sequence ID" value="RBP46130.1"/>
    <property type="molecule type" value="Genomic_DNA"/>
</dbReference>
<keyword evidence="1" id="KW-0808">Transferase</keyword>
<proteinExistence type="predicted"/>
<dbReference type="PANTHER" id="PTHR24421">
    <property type="entry name" value="NITRATE/NITRITE SENSOR PROTEIN NARX-RELATED"/>
    <property type="match status" value="1"/>
</dbReference>
<evidence type="ECO:0000256" key="4">
    <source>
        <dbReference type="SAM" id="Phobius"/>
    </source>
</evidence>
<dbReference type="Proteomes" id="UP000253426">
    <property type="component" value="Unassembled WGS sequence"/>
</dbReference>
<keyword evidence="4" id="KW-1133">Transmembrane helix</keyword>
<dbReference type="OrthoDB" id="4792453at2"/>
<evidence type="ECO:0000256" key="2">
    <source>
        <dbReference type="ARBA" id="ARBA00022777"/>
    </source>
</evidence>
<dbReference type="Pfam" id="PF07730">
    <property type="entry name" value="HisKA_3"/>
    <property type="match status" value="1"/>
</dbReference>
<dbReference type="CDD" id="cd16917">
    <property type="entry name" value="HATPase_UhpB-NarQ-NarX-like"/>
    <property type="match status" value="1"/>
</dbReference>
<feature type="chain" id="PRO_5017059499" evidence="5">
    <location>
        <begin position="40"/>
        <end position="682"/>
    </location>
</feature>
<feature type="transmembrane region" description="Helical" evidence="4">
    <location>
        <begin position="439"/>
        <end position="459"/>
    </location>
</feature>
<accession>A0A366HR41</accession>
<keyword evidence="3" id="KW-0902">Two-component regulatory system</keyword>
<evidence type="ECO:0000313" key="8">
    <source>
        <dbReference type="EMBL" id="RBP46130.1"/>
    </source>
</evidence>
<dbReference type="GO" id="GO:0016020">
    <property type="term" value="C:membrane"/>
    <property type="evidence" value="ECO:0007669"/>
    <property type="project" value="InterPro"/>
</dbReference>
<name>A0A366HR41_9BACT</name>
<dbReference type="Pfam" id="PF02518">
    <property type="entry name" value="HATPase_c"/>
    <property type="match status" value="1"/>
</dbReference>
<dbReference type="InterPro" id="IPR003594">
    <property type="entry name" value="HATPase_dom"/>
</dbReference>
<dbReference type="GO" id="GO:0000155">
    <property type="term" value="F:phosphorelay sensor kinase activity"/>
    <property type="evidence" value="ECO:0007669"/>
    <property type="project" value="InterPro"/>
</dbReference>
<dbReference type="GO" id="GO:0046983">
    <property type="term" value="F:protein dimerization activity"/>
    <property type="evidence" value="ECO:0007669"/>
    <property type="project" value="InterPro"/>
</dbReference>
<gene>
    <name evidence="8" type="ORF">DES53_102516</name>
</gene>
<organism evidence="8 9">
    <name type="scientific">Roseimicrobium gellanilyticum</name>
    <dbReference type="NCBI Taxonomy" id="748857"/>
    <lineage>
        <taxon>Bacteria</taxon>
        <taxon>Pseudomonadati</taxon>
        <taxon>Verrucomicrobiota</taxon>
        <taxon>Verrucomicrobiia</taxon>
        <taxon>Verrucomicrobiales</taxon>
        <taxon>Verrucomicrobiaceae</taxon>
        <taxon>Roseimicrobium</taxon>
    </lineage>
</organism>
<dbReference type="Gene3D" id="1.20.5.1930">
    <property type="match status" value="1"/>
</dbReference>
<evidence type="ECO:0000256" key="3">
    <source>
        <dbReference type="ARBA" id="ARBA00023012"/>
    </source>
</evidence>
<sequence>MPLSSPDCPQAHRRCASLHRALLAGVVAVAVLFAQQAAAQTLTTARDIAAHVTPKDGDPAAVSLDAVVTFLDPGNTIFLQDDTGVTFIRAAKSNPRPAIGTRLRVSGVTHNGLIIGGIKPETIEFLGRYEPPPAPKEITQDDLASGRYHYHYVTLSGVGRSLHRVGENAFTLRLLTGAKVVEVRFDEVPTELPPWVDAELRIRGLAAGDINDRRELVAPYIRVRSIDDVELIKSAPPEAFESPPIPLPELQRAISRAHRVKVQGVALSAPLAGGLFLRQGDESVFVQTDDTGIKAGDVVEALGFPEMGVFSAHLTEAECRVVGTEAVPAPTPENPGGLQDGRDAELITLEVQVAQRTDRDHTTELVTQTGPVSINVTSPTLLPREVQSGALLRLTGLARVTATRSDGYRAKPTAYRLWLRDARDVVILQSTPWWNSERIGLAFGGAMTLALLALIWIALLRRQVSRQLTVIEAKAQREAIMEERQRIAREFHDTLEQELAGLSLRLDAALPRVADAKAHDLLDQQRRLLGRLQTDTRDFVWDLRDASRQDAPLDASLRSLVEHLQVNTTVPLKFESDVTDLKVPPLVQHHLLRITREAVNNALKYAQARSVRVQLSRDEAVETLALTISDDGKGFDLTAAQAMDGHFGIRGMQERARKISAELEVSSRPGEGASVRVNVNGV</sequence>
<dbReference type="InterPro" id="IPR050482">
    <property type="entry name" value="Sensor_HK_TwoCompSys"/>
</dbReference>
<dbReference type="Gene3D" id="3.30.565.10">
    <property type="entry name" value="Histidine kinase-like ATPase, C-terminal domain"/>
    <property type="match status" value="1"/>
</dbReference>
<keyword evidence="2 8" id="KW-0418">Kinase</keyword>